<dbReference type="EMBL" id="KQ234761">
    <property type="protein sequence ID" value="KMZ88595.1"/>
    <property type="molecule type" value="Genomic_DNA"/>
</dbReference>
<evidence type="ECO:0000313" key="1">
    <source>
        <dbReference type="EMBL" id="KMZ88595.1"/>
    </source>
</evidence>
<proteinExistence type="predicted"/>
<accession>A0A0J9SZM2</accession>
<dbReference type="Proteomes" id="UP000053327">
    <property type="component" value="Unassembled WGS sequence"/>
</dbReference>
<evidence type="ECO:0000313" key="2">
    <source>
        <dbReference type="Proteomes" id="UP000053327"/>
    </source>
</evidence>
<sequence length="101" mass="12627">MNKSSDYTDVHKNFCMKLVRKFGHYSNNHDFLKYSPEWCYDLNNWIYNSMMKHKIQKDIITECFEEYKYYMQGINNKPRCIYYEYDNIYEDQIKIIKLKIF</sequence>
<evidence type="ECO:0008006" key="3">
    <source>
        <dbReference type="Google" id="ProtNLM"/>
    </source>
</evidence>
<organism evidence="1 2">
    <name type="scientific">Plasmodium vivax (strain Brazil I)</name>
    <dbReference type="NCBI Taxonomy" id="1033975"/>
    <lineage>
        <taxon>Eukaryota</taxon>
        <taxon>Sar</taxon>
        <taxon>Alveolata</taxon>
        <taxon>Apicomplexa</taxon>
        <taxon>Aconoidasida</taxon>
        <taxon>Haemosporida</taxon>
        <taxon>Plasmodiidae</taxon>
        <taxon>Plasmodium</taxon>
        <taxon>Plasmodium (Plasmodium)</taxon>
    </lineage>
</organism>
<name>A0A0J9SZM2_PLAV1</name>
<dbReference type="AlphaFoldDB" id="A0A0J9SZM2"/>
<reference evidence="1 2" key="1">
    <citation type="submission" date="2011-08" db="EMBL/GenBank/DDBJ databases">
        <title>The Genome Sequence of Plasmodium vivax Brazil I.</title>
        <authorList>
            <consortium name="The Broad Institute Genome Sequencing Platform"/>
            <consortium name="The Broad Institute Genome Sequencing Center for Infectious Disease"/>
            <person name="Neafsey D."/>
            <person name="Carlton J."/>
            <person name="Barnwell J."/>
            <person name="Collins W."/>
            <person name="Escalante A."/>
            <person name="Mullikin J."/>
            <person name="Saul A."/>
            <person name="Guigo R."/>
            <person name="Camara F."/>
            <person name="Young S.K."/>
            <person name="Zeng Q."/>
            <person name="Gargeya S."/>
            <person name="Fitzgerald M."/>
            <person name="Haas B."/>
            <person name="Abouelleil A."/>
            <person name="Alvarado L."/>
            <person name="Arachchi H.M."/>
            <person name="Berlin A."/>
            <person name="Brown A."/>
            <person name="Chapman S.B."/>
            <person name="Chen Z."/>
            <person name="Dunbar C."/>
            <person name="Freedman E."/>
            <person name="Gearin G."/>
            <person name="Gellesch M."/>
            <person name="Goldberg J."/>
            <person name="Griggs A."/>
            <person name="Gujja S."/>
            <person name="Heiman D."/>
            <person name="Howarth C."/>
            <person name="Larson L."/>
            <person name="Lui A."/>
            <person name="MacDonald P.J.P."/>
            <person name="Montmayeur A."/>
            <person name="Murphy C."/>
            <person name="Neiman D."/>
            <person name="Pearson M."/>
            <person name="Priest M."/>
            <person name="Roberts A."/>
            <person name="Saif S."/>
            <person name="Shea T."/>
            <person name="Shenoy N."/>
            <person name="Sisk P."/>
            <person name="Stolte C."/>
            <person name="Sykes S."/>
            <person name="Wortman J."/>
            <person name="Nusbaum C."/>
            <person name="Birren B."/>
        </authorList>
    </citation>
    <scope>NUCLEOTIDE SEQUENCE [LARGE SCALE GENOMIC DNA]</scope>
    <source>
        <strain evidence="1 2">Brazil I</strain>
    </source>
</reference>
<gene>
    <name evidence="1" type="ORF">PVBG_04804</name>
</gene>
<protein>
    <recommendedName>
        <fullName evidence="3">PIR Superfamily Protein</fullName>
    </recommendedName>
</protein>